<dbReference type="PANTHER" id="PTHR34595">
    <property type="entry name" value="BLR5612 PROTEIN"/>
    <property type="match status" value="1"/>
</dbReference>
<dbReference type="Gene3D" id="3.40.50.11290">
    <property type="match status" value="1"/>
</dbReference>
<evidence type="ECO:0000259" key="1">
    <source>
        <dbReference type="Pfam" id="PF14403"/>
    </source>
</evidence>
<name>A0A8B2NPD5_9HYPH</name>
<dbReference type="InterPro" id="IPR025841">
    <property type="entry name" value="CP_ATPgrasp_2"/>
</dbReference>
<reference evidence="2 3" key="1">
    <citation type="submission" date="2018-05" db="EMBL/GenBank/DDBJ databases">
        <title>Acuticoccus sediminis sp. nov., isolated from deep-sea sediment of Indian Ocean.</title>
        <authorList>
            <person name="Liu X."/>
            <person name="Lai Q."/>
            <person name="Du Y."/>
            <person name="Sun F."/>
            <person name="Zhang X."/>
            <person name="Wang S."/>
            <person name="Shao Z."/>
        </authorList>
    </citation>
    <scope>NUCLEOTIDE SEQUENCE [LARGE SCALE GENOMIC DNA]</scope>
    <source>
        <strain evidence="2 3">PTG4-2</strain>
    </source>
</reference>
<dbReference type="Proteomes" id="UP000249590">
    <property type="component" value="Unassembled WGS sequence"/>
</dbReference>
<dbReference type="InterPro" id="IPR051680">
    <property type="entry name" value="ATP-dep_Glu-Cys_Ligase-2"/>
</dbReference>
<dbReference type="PIRSF" id="PIRSF005522">
    <property type="entry name" value="UCP005522"/>
    <property type="match status" value="1"/>
</dbReference>
<dbReference type="PANTHER" id="PTHR34595:SF7">
    <property type="entry name" value="SLL1039 PROTEIN"/>
    <property type="match status" value="1"/>
</dbReference>
<comment type="caution">
    <text evidence="2">The sequence shown here is derived from an EMBL/GenBank/DDBJ whole genome shotgun (WGS) entry which is preliminary data.</text>
</comment>
<sequence>MADFFDEMNGTDGSTRPAYEIIKSWLDGVTPEALRARSREAEMLFRRIGITFAVYGDKDAEERLIPFDIIPRVLTAAEWTAMSRGLEQRVRALNMFLADIYGTGEIIKAGIIPQELIYQNTYFRPEMVGVRVPHDIYTPVCGIDIVRVDADTFYVLEDNLRTPSGVSYMLENREVTMRIFPDLFNEHVIQPVEQYPNELLDTLQSLAPRTAPREPTVVILTPGQYNSAFYEHTFLADRLGVELVEGRDLFVRDDVVYMRTTEGAMRVDVIYRRLDDDFLDPLAFRPDSVLGVPGLLSAFRAGNVTVANAMGTGVADDKAVYTYVPDIIKFYLGEEPILNNVPTWRCREPDSLAHVLDNLPDLVVKTVSGSGGYGMLVGPASTKEQIEEFRAKLKHDPDEFIAQPTLALSTCPTFVQDGIAPRHVDLRPFVLTGSKGIKTVPGGLTRVALKEGSLVVNSSQGGGTKDTWVLA</sequence>
<dbReference type="Pfam" id="PF14403">
    <property type="entry name" value="CP_ATPgrasp_2"/>
    <property type="match status" value="1"/>
</dbReference>
<dbReference type="Gene3D" id="3.30.1490.270">
    <property type="match status" value="1"/>
</dbReference>
<dbReference type="InterPro" id="IPR016450">
    <property type="entry name" value="UCP005522"/>
</dbReference>
<accession>A0A8B2NPD5</accession>
<evidence type="ECO:0000313" key="2">
    <source>
        <dbReference type="EMBL" id="RAH97643.1"/>
    </source>
</evidence>
<dbReference type="RefSeq" id="WP_111351454.1">
    <property type="nucleotide sequence ID" value="NZ_JAIWKD010000004.1"/>
</dbReference>
<evidence type="ECO:0000313" key="3">
    <source>
        <dbReference type="Proteomes" id="UP000249590"/>
    </source>
</evidence>
<organism evidence="2 3">
    <name type="scientific">Acuticoccus sediminis</name>
    <dbReference type="NCBI Taxonomy" id="2184697"/>
    <lineage>
        <taxon>Bacteria</taxon>
        <taxon>Pseudomonadati</taxon>
        <taxon>Pseudomonadota</taxon>
        <taxon>Alphaproteobacteria</taxon>
        <taxon>Hyphomicrobiales</taxon>
        <taxon>Amorphaceae</taxon>
        <taxon>Acuticoccus</taxon>
    </lineage>
</organism>
<dbReference type="OrthoDB" id="9804079at2"/>
<dbReference type="AlphaFoldDB" id="A0A8B2NPD5"/>
<protein>
    <recommendedName>
        <fullName evidence="1">Circularly permuted ATP-grasp type 2 domain-containing protein</fullName>
    </recommendedName>
</protein>
<keyword evidence="3" id="KW-1185">Reference proteome</keyword>
<proteinExistence type="predicted"/>
<dbReference type="SUPFAM" id="SSF56059">
    <property type="entry name" value="Glutathione synthetase ATP-binding domain-like"/>
    <property type="match status" value="1"/>
</dbReference>
<dbReference type="EMBL" id="QHHQ01000008">
    <property type="protein sequence ID" value="RAH97643.1"/>
    <property type="molecule type" value="Genomic_DNA"/>
</dbReference>
<gene>
    <name evidence="2" type="ORF">DLJ53_27715</name>
</gene>
<feature type="domain" description="Circularly permuted ATP-grasp type 2" evidence="1">
    <location>
        <begin position="71"/>
        <end position="448"/>
    </location>
</feature>